<dbReference type="EMBL" id="CP073633">
    <property type="protein sequence ID" value="WHQ69446.1"/>
    <property type="molecule type" value="Genomic_DNA"/>
</dbReference>
<keyword evidence="1" id="KW-0547">Nucleotide-binding</keyword>
<name>A0AAX3WG28_METEX</name>
<dbReference type="AlphaFoldDB" id="A0AAX3WG28"/>
<feature type="compositionally biased region" description="Basic and acidic residues" evidence="2">
    <location>
        <begin position="86"/>
        <end position="98"/>
    </location>
</feature>
<evidence type="ECO:0000256" key="1">
    <source>
        <dbReference type="ARBA" id="ARBA00022741"/>
    </source>
</evidence>
<accession>A0AAX3WG28</accession>
<dbReference type="InterPro" id="IPR056098">
    <property type="entry name" value="Acb2/Tad1_hairpin"/>
</dbReference>
<feature type="domain" description="Acb2/Tad1 hairpin" evidence="3">
    <location>
        <begin position="12"/>
        <end position="74"/>
    </location>
</feature>
<gene>
    <name evidence="4" type="ORF">KEC54_24415</name>
</gene>
<dbReference type="GO" id="GO:0000166">
    <property type="term" value="F:nucleotide binding"/>
    <property type="evidence" value="ECO:0007669"/>
    <property type="project" value="UniProtKB-KW"/>
</dbReference>
<dbReference type="Proteomes" id="UP001223720">
    <property type="component" value="Chromosome"/>
</dbReference>
<protein>
    <recommendedName>
        <fullName evidence="3">Acb2/Tad1 hairpin domain-containing protein</fullName>
    </recommendedName>
</protein>
<dbReference type="RefSeq" id="WP_283535444.1">
    <property type="nucleotide sequence ID" value="NZ_CP073633.1"/>
</dbReference>
<proteinExistence type="predicted"/>
<evidence type="ECO:0000313" key="4">
    <source>
        <dbReference type="EMBL" id="WHQ69446.1"/>
    </source>
</evidence>
<dbReference type="Pfam" id="PF24729">
    <property type="entry name" value="Acb2_Tad1_hairpin"/>
    <property type="match status" value="1"/>
</dbReference>
<evidence type="ECO:0000313" key="5">
    <source>
        <dbReference type="Proteomes" id="UP001223720"/>
    </source>
</evidence>
<reference evidence="4" key="1">
    <citation type="journal article" date="2022" name="Biotechnol. Bioprocess Eng.">
        <title>Pan-genome Analysis Reveals Comparative Genomic Features of Central Metabolic Pathways in Methylorubrum extorquens.</title>
        <authorList>
            <person name="Lee G.M."/>
            <person name="Scott-Nevros Z.K."/>
            <person name="Lee S.-M."/>
            <person name="Kim D."/>
        </authorList>
    </citation>
    <scope>NUCLEOTIDE SEQUENCE</scope>
    <source>
        <strain evidence="4">ATCC 55366</strain>
    </source>
</reference>
<organism evidence="4 5">
    <name type="scientific">Methylorubrum extorquens</name>
    <name type="common">Methylobacterium dichloromethanicum</name>
    <name type="synonym">Methylobacterium extorquens</name>
    <dbReference type="NCBI Taxonomy" id="408"/>
    <lineage>
        <taxon>Bacteria</taxon>
        <taxon>Pseudomonadati</taxon>
        <taxon>Pseudomonadota</taxon>
        <taxon>Alphaproteobacteria</taxon>
        <taxon>Hyphomicrobiales</taxon>
        <taxon>Methylobacteriaceae</taxon>
        <taxon>Methylorubrum</taxon>
    </lineage>
</organism>
<sequence>MSNQQHQGLPVSGYKPQSEEKVALVNENKALEEQVLRQLDKLAAMPAGTVDPRWFSIGRTAIEQGFMALNRSVFQPGRASLPGDVQGHRAHDDLGRVA</sequence>
<evidence type="ECO:0000259" key="3">
    <source>
        <dbReference type="Pfam" id="PF24729"/>
    </source>
</evidence>
<evidence type="ECO:0000256" key="2">
    <source>
        <dbReference type="SAM" id="MobiDB-lite"/>
    </source>
</evidence>
<feature type="region of interest" description="Disordered" evidence="2">
    <location>
        <begin position="78"/>
        <end position="98"/>
    </location>
</feature>